<feature type="non-terminal residue" evidence="1">
    <location>
        <position position="1"/>
    </location>
</feature>
<proteinExistence type="predicted"/>
<protein>
    <submittedName>
        <fullName evidence="1">28767_t:CDS:1</fullName>
    </submittedName>
</protein>
<sequence>GEKKKIMIDICKEKLEKENEKLRKRIEILENNIEKKEKIMIDTREEKLEKENEKLRKRIEILENDIEKKDKNNDKQANYIVTLRNKLKNYKNKIDKLRMTLDNEQRNFRFLQRECDRKERIIKRF</sequence>
<evidence type="ECO:0000313" key="1">
    <source>
        <dbReference type="EMBL" id="CAG8800128.1"/>
    </source>
</evidence>
<dbReference type="EMBL" id="CAJVQC010059813">
    <property type="protein sequence ID" value="CAG8800128.1"/>
    <property type="molecule type" value="Genomic_DNA"/>
</dbReference>
<dbReference type="Proteomes" id="UP000789920">
    <property type="component" value="Unassembled WGS sequence"/>
</dbReference>
<comment type="caution">
    <text evidence="1">The sequence shown here is derived from an EMBL/GenBank/DDBJ whole genome shotgun (WGS) entry which is preliminary data.</text>
</comment>
<keyword evidence="2" id="KW-1185">Reference proteome</keyword>
<gene>
    <name evidence="1" type="ORF">RPERSI_LOCUS20851</name>
</gene>
<reference evidence="1" key="1">
    <citation type="submission" date="2021-06" db="EMBL/GenBank/DDBJ databases">
        <authorList>
            <person name="Kallberg Y."/>
            <person name="Tangrot J."/>
            <person name="Rosling A."/>
        </authorList>
    </citation>
    <scope>NUCLEOTIDE SEQUENCE</scope>
    <source>
        <strain evidence="1">MA461A</strain>
    </source>
</reference>
<evidence type="ECO:0000313" key="2">
    <source>
        <dbReference type="Proteomes" id="UP000789920"/>
    </source>
</evidence>
<name>A0ACA9RMG8_9GLOM</name>
<organism evidence="1 2">
    <name type="scientific">Racocetra persica</name>
    <dbReference type="NCBI Taxonomy" id="160502"/>
    <lineage>
        <taxon>Eukaryota</taxon>
        <taxon>Fungi</taxon>
        <taxon>Fungi incertae sedis</taxon>
        <taxon>Mucoromycota</taxon>
        <taxon>Glomeromycotina</taxon>
        <taxon>Glomeromycetes</taxon>
        <taxon>Diversisporales</taxon>
        <taxon>Gigasporaceae</taxon>
        <taxon>Racocetra</taxon>
    </lineage>
</organism>
<accession>A0ACA9RMG8</accession>